<dbReference type="AlphaFoldDB" id="A0A0U2VZ07"/>
<dbReference type="Proteomes" id="UP000061660">
    <property type="component" value="Chromosome"/>
</dbReference>
<dbReference type="OrthoDB" id="2677664at2"/>
<gene>
    <name evidence="1" type="ORF">IJ22_44250</name>
</gene>
<organism evidence="1 2">
    <name type="scientific">Paenibacillus naphthalenovorans</name>
    <dbReference type="NCBI Taxonomy" id="162209"/>
    <lineage>
        <taxon>Bacteria</taxon>
        <taxon>Bacillati</taxon>
        <taxon>Bacillota</taxon>
        <taxon>Bacilli</taxon>
        <taxon>Bacillales</taxon>
        <taxon>Paenibacillaceae</taxon>
        <taxon>Paenibacillus</taxon>
    </lineage>
</organism>
<dbReference type="EMBL" id="CP013652">
    <property type="protein sequence ID" value="ALS24711.1"/>
    <property type="molecule type" value="Genomic_DNA"/>
</dbReference>
<sequence length="176" mass="20977">MARDNIRVPFGYEPPDPRNKERGSLWVYDSFEEFTERDLEKVWELADRRNLAKTVFYPLHEETLRRMVKGAFTPHYRRVDALQALLDAAGTDLDYVIERFENKRKKYTPVDTAFRFLEDKYDGPFFVYVTGDTANLLASYDSFEAWIRKLRLLISGKEVGGIQPRLLQYEHRWEWV</sequence>
<reference evidence="2" key="1">
    <citation type="submission" date="2015-12" db="EMBL/GenBank/DDBJ databases">
        <title>Complete genome sequences of two moderately thermophilic Paenibacillus species.</title>
        <authorList>
            <person name="Butler R.III."/>
            <person name="Wang J."/>
            <person name="Stark B.C."/>
            <person name="Pombert J.-F."/>
        </authorList>
    </citation>
    <scope>NUCLEOTIDE SEQUENCE [LARGE SCALE GENOMIC DNA]</scope>
    <source>
        <strain evidence="2">32O-Y</strain>
    </source>
</reference>
<evidence type="ECO:0000313" key="1">
    <source>
        <dbReference type="EMBL" id="ALS24711.1"/>
    </source>
</evidence>
<dbReference type="PATRIC" id="fig|162209.4.peg.4672"/>
<dbReference type="RefSeq" id="WP_062410280.1">
    <property type="nucleotide sequence ID" value="NZ_CP013652.1"/>
</dbReference>
<protein>
    <submittedName>
        <fullName evidence="1">Uncharacterized protein</fullName>
    </submittedName>
</protein>
<accession>A0A0U2VZ07</accession>
<dbReference type="KEGG" id="pnp:IJ22_44250"/>
<evidence type="ECO:0000313" key="2">
    <source>
        <dbReference type="Proteomes" id="UP000061660"/>
    </source>
</evidence>
<name>A0A0U2VZ07_9BACL</name>
<proteinExistence type="predicted"/>
<reference evidence="1 2" key="2">
    <citation type="journal article" date="2016" name="Genome Announc.">
        <title>Complete Genome Sequences of Two Interactive Moderate Thermophiles, Paenibacillus napthalenovorans 32O-Y and Paenibacillus sp. 32O-W.</title>
        <authorList>
            <person name="Butler R.R.III."/>
            <person name="Wang J."/>
            <person name="Stark B.C."/>
            <person name="Pombert J.F."/>
        </authorList>
    </citation>
    <scope>NUCLEOTIDE SEQUENCE [LARGE SCALE GENOMIC DNA]</scope>
    <source>
        <strain evidence="1 2">32O-Y</strain>
    </source>
</reference>
<keyword evidence="2" id="KW-1185">Reference proteome</keyword>
<dbReference type="STRING" id="162209.IJ22_44250"/>